<keyword evidence="4" id="KW-0175">Coiled coil</keyword>
<evidence type="ECO:0000313" key="7">
    <source>
        <dbReference type="RefSeq" id="XP_046602480.1"/>
    </source>
</evidence>
<keyword evidence="1 3" id="KW-0863">Zinc-finger</keyword>
<keyword evidence="1 3" id="KW-0479">Metal-binding</keyword>
<dbReference type="GeneID" id="107221823"/>
<dbReference type="Pfam" id="PF19179">
    <property type="entry name" value="TTC3_DZIP3_dom"/>
    <property type="match status" value="1"/>
</dbReference>
<accession>A0ABM3GQD6</accession>
<keyword evidence="2" id="KW-0862">Zinc</keyword>
<dbReference type="PANTHER" id="PTHR17550:SF4">
    <property type="entry name" value="E3 UBIQUITIN-PROTEIN LIGASE TTC3"/>
    <property type="match status" value="1"/>
</dbReference>
<evidence type="ECO:0000256" key="4">
    <source>
        <dbReference type="SAM" id="Coils"/>
    </source>
</evidence>
<dbReference type="InterPro" id="IPR001841">
    <property type="entry name" value="Znf_RING"/>
</dbReference>
<sequence>MNCKAGLNVAGQHPVSKVKAYSDIERLLESDTNYGGDDLVQFEADQFISDQFCMTCPKKKRVKEKIKGLTESVAFQEHMEFEFCFPPQLTDDRHYKQNFGTMEDANDRILNILQDTMAKQSSIGMANFSKVEPKEIDSLLRQGYEAYRFGNYGLASTKYRTAWEIINDATVKVQTRFINEDVICYMLCVTLLETNQLNNLSESVELLISLEKRSSHVLPAVYFALSKAHHKHYRFALALKTIEEGFAFLRSGVELPLHTIPGSNIILPESTRDGLSVSLADMKEECSKWHPPDAVCCLGECVPSSRLYSPNRNIYFSDPAFSGMVVVTCSNNRNPCTIKFHQACWKLKKDQLSAVKKLSDKDIIGCECFTPNCVYDQGERSLITKVEVYGDNGKLKTCIGAPANPVVWVKRRYPSKGAIPRQLDKPKRHSEKIRRPGIITVPRSICKEATGEDCVEKAWRLAQLSNLRENNFGIKSDCEWRPDAVMYGNPQMVEIGDFLGGPIFENDCSQMAAVKTFIFTYFYEFIKENGCVKKQEISQKWEEDKFVFDNYSNALNNETDISDFLLQSYKLVSLGDYIGVAETLPELFAVVRSEVCGCLKFLLADPLRSRTAIIQDDVFNLIIGDYEEKQNRAQTMSHGYDTDTDTDKMMIGISASPVVADSHKIPLPTYEARDFRGANKSMEDHDRQQSRDDNTPWMLTFHEISSPTNSTCSNDVSNVVINNVESNHWTVTENSADLGATLGVDHCHEMMQKINLGDEIENDPNRVQADCESAVNNCQDDAVKLKNNSMTDTSYDICNTPEEPEVIHSVNRDPATDPAVCKVTLRRDMHQSSALYAFDMNCSHQEIEVPFDRTSSKLAHIHNACSFDLDEAKPKGVCTDRTDTRVQNLEKELTEYKMVSSASMSELVKDSHRLEVQCSKLESEKSQIMEKIRECQLDLRRCTEDNVTLKLKNTELMHKYDKLFKEKTEIEHNFNVLLREKSAIENRLGVLEKERNKTDKKLQKYELHQSDSSNADLNPMDNGLKVQTQFGQQQSLEFLSRSNQRKARLDFLNNEFFMDNIILEKALEKCNDHIHMLKEVGKLFEVLIGRQFPIMDVQAEWKKMHSYLQHMALTYKEKYLEAKALLESDKPIKNMEVTKPSLNIIFPQPLNLAEIYYKGQAKFMSHPMSFMQSQQTVPSAHHQHLGYFHPPSGVPYQGPNTQARGNGVHWNMLYEPTSRDNQGPRIQSNFSNWTPCATSVKKLHLDPHFCSTSKNDHIGQRNVRDAIHGAEFQRQRDISERQASLPIGHFEPTAPAKRSNDETKCIDVTFHSTKKQNYTDSCEGRSTKIVGMKSPENTLQTLGNRQSLAPKKIGIDLLVHELERKFVGVPEFDLLESLQDLRRSHNDTLSGMRIDDILRESEQFVMQRQEKHMVLYSQPKQTSSLERPVLPSNNWNQWKVPSSTPLGQQKKIGVMNQRQAEELVNYPAKVPALTKKPGWKTIPSGLVDWTKDDEDSECTICLEIMKSSDKEAPVYNLPCQHSFHTKVSFGLFVIASKRKCSVFACSSVCFSLQCIRKWLCSNSVCPMCKIHCTMDEEYPPLPS</sequence>
<organism evidence="6 7">
    <name type="scientific">Neodiprion lecontei</name>
    <name type="common">Redheaded pine sawfly</name>
    <dbReference type="NCBI Taxonomy" id="441921"/>
    <lineage>
        <taxon>Eukaryota</taxon>
        <taxon>Metazoa</taxon>
        <taxon>Ecdysozoa</taxon>
        <taxon>Arthropoda</taxon>
        <taxon>Hexapoda</taxon>
        <taxon>Insecta</taxon>
        <taxon>Pterygota</taxon>
        <taxon>Neoptera</taxon>
        <taxon>Endopterygota</taxon>
        <taxon>Hymenoptera</taxon>
        <taxon>Tenthredinoidea</taxon>
        <taxon>Diprionidae</taxon>
        <taxon>Diprioninae</taxon>
        <taxon>Neodiprion</taxon>
    </lineage>
</organism>
<reference evidence="7" key="1">
    <citation type="submission" date="2025-08" db="UniProtKB">
        <authorList>
            <consortium name="RefSeq"/>
        </authorList>
    </citation>
    <scope>IDENTIFICATION</scope>
    <source>
        <tissue evidence="7">Thorax and Abdomen</tissue>
    </source>
</reference>
<dbReference type="Proteomes" id="UP000829291">
    <property type="component" value="Chromosome 1"/>
</dbReference>
<dbReference type="Gene3D" id="3.30.40.10">
    <property type="entry name" value="Zinc/RING finger domain, C3HC4 (zinc finger)"/>
    <property type="match status" value="1"/>
</dbReference>
<dbReference type="SUPFAM" id="SSF57850">
    <property type="entry name" value="RING/U-box"/>
    <property type="match status" value="1"/>
</dbReference>
<evidence type="ECO:0000259" key="5">
    <source>
        <dbReference type="PROSITE" id="PS50089"/>
    </source>
</evidence>
<gene>
    <name evidence="7" type="primary">LOC107221823</name>
</gene>
<dbReference type="PROSITE" id="PS50089">
    <property type="entry name" value="ZF_RING_2"/>
    <property type="match status" value="1"/>
</dbReference>
<protein>
    <submittedName>
        <fullName evidence="7">Uncharacterized protein LOC107221823 isoform X1</fullName>
    </submittedName>
</protein>
<proteinExistence type="predicted"/>
<evidence type="ECO:0000256" key="3">
    <source>
        <dbReference type="PROSITE-ProRule" id="PRU00175"/>
    </source>
</evidence>
<dbReference type="InterPro" id="IPR013083">
    <property type="entry name" value="Znf_RING/FYVE/PHD"/>
</dbReference>
<dbReference type="PANTHER" id="PTHR17550">
    <property type="entry name" value="E3 UBIQUITIN-PROTEIN LIGASE TTC3"/>
    <property type="match status" value="1"/>
</dbReference>
<evidence type="ECO:0000313" key="6">
    <source>
        <dbReference type="Proteomes" id="UP000829291"/>
    </source>
</evidence>
<dbReference type="InterPro" id="IPR043866">
    <property type="entry name" value="TTC3/DZIP3_dom"/>
</dbReference>
<keyword evidence="6" id="KW-1185">Reference proteome</keyword>
<evidence type="ECO:0000256" key="1">
    <source>
        <dbReference type="ARBA" id="ARBA00022771"/>
    </source>
</evidence>
<dbReference type="RefSeq" id="XP_046602480.1">
    <property type="nucleotide sequence ID" value="XM_046746524.1"/>
</dbReference>
<evidence type="ECO:0000256" key="2">
    <source>
        <dbReference type="ARBA" id="ARBA00022833"/>
    </source>
</evidence>
<feature type="domain" description="RING-type" evidence="5">
    <location>
        <begin position="1498"/>
        <end position="1569"/>
    </location>
</feature>
<feature type="coiled-coil region" evidence="4">
    <location>
        <begin position="904"/>
        <end position="938"/>
    </location>
</feature>
<name>A0ABM3GQD6_NEOLC</name>